<sequence>MRGALLVAVLVTVVSCGTAPAATVTRYQAEGTVLSDDEHGPQLCDLVMESLPPQCGGIDLAGWDWEAVEHSAQGGVRWGEYHVVGTWDGAKLTLTEPPRPAGQRDAPGGGPDFTSPCPRPAGGWRPADPAKATQEAMEAALARAQELPGYAGSWLDQGYLEEMEGDPGSVERHGNDPKRLVLNVRFAGEPAAHEAAIRELWGGALCLSPAEHTEAELQAVRERVEKEVEGLRSASVDILAGRVEVGVWVVTPELEREVAERYGEGLVHLSGMLRPV</sequence>
<dbReference type="EMBL" id="JAPNUD010000113">
    <property type="protein sequence ID" value="MDA0644859.1"/>
    <property type="molecule type" value="Genomic_DNA"/>
</dbReference>
<feature type="region of interest" description="Disordered" evidence="1">
    <location>
        <begin position="94"/>
        <end position="134"/>
    </location>
</feature>
<evidence type="ECO:0000256" key="1">
    <source>
        <dbReference type="SAM" id="MobiDB-lite"/>
    </source>
</evidence>
<accession>A0ABT4T5T0</accession>
<protein>
    <submittedName>
        <fullName evidence="3">Uncharacterized protein</fullName>
    </submittedName>
</protein>
<keyword evidence="2" id="KW-0732">Signal</keyword>
<dbReference type="Proteomes" id="UP001212498">
    <property type="component" value="Unassembled WGS sequence"/>
</dbReference>
<reference evidence="3 4" key="1">
    <citation type="submission" date="2022-11" db="EMBL/GenBank/DDBJ databases">
        <title>Nonomuraea corallina sp. nov., a new species of the genus Nonomuraea isolated from sea side sediment in Thai sea.</title>
        <authorList>
            <person name="Ngamcharungchit C."/>
            <person name="Matsumoto A."/>
            <person name="Suriyachadkun C."/>
            <person name="Panbangred W."/>
            <person name="Inahashi Y."/>
            <person name="Intra B."/>
        </authorList>
    </citation>
    <scope>NUCLEOTIDE SEQUENCE [LARGE SCALE GENOMIC DNA]</scope>
    <source>
        <strain evidence="3 4">DSM 43553</strain>
    </source>
</reference>
<comment type="caution">
    <text evidence="3">The sequence shown here is derived from an EMBL/GenBank/DDBJ whole genome shotgun (WGS) entry which is preliminary data.</text>
</comment>
<proteinExistence type="predicted"/>
<keyword evidence="4" id="KW-1185">Reference proteome</keyword>
<name>A0ABT4T5T0_9ACTN</name>
<feature type="chain" id="PRO_5046782446" evidence="2">
    <location>
        <begin position="22"/>
        <end position="276"/>
    </location>
</feature>
<evidence type="ECO:0000256" key="2">
    <source>
        <dbReference type="SAM" id="SignalP"/>
    </source>
</evidence>
<feature type="signal peptide" evidence="2">
    <location>
        <begin position="1"/>
        <end position="21"/>
    </location>
</feature>
<organism evidence="3 4">
    <name type="scientific">Nonomuraea ferruginea</name>
    <dbReference type="NCBI Taxonomy" id="46174"/>
    <lineage>
        <taxon>Bacteria</taxon>
        <taxon>Bacillati</taxon>
        <taxon>Actinomycetota</taxon>
        <taxon>Actinomycetes</taxon>
        <taxon>Streptosporangiales</taxon>
        <taxon>Streptosporangiaceae</taxon>
        <taxon>Nonomuraea</taxon>
    </lineage>
</organism>
<evidence type="ECO:0000313" key="4">
    <source>
        <dbReference type="Proteomes" id="UP001212498"/>
    </source>
</evidence>
<dbReference type="RefSeq" id="WP_271278697.1">
    <property type="nucleotide sequence ID" value="NZ_BAABFD010000042.1"/>
</dbReference>
<dbReference type="PROSITE" id="PS51257">
    <property type="entry name" value="PROKAR_LIPOPROTEIN"/>
    <property type="match status" value="1"/>
</dbReference>
<evidence type="ECO:0000313" key="3">
    <source>
        <dbReference type="EMBL" id="MDA0644859.1"/>
    </source>
</evidence>
<gene>
    <name evidence="3" type="ORF">OUY24_29900</name>
</gene>